<dbReference type="PANTHER" id="PTHR21666:SF289">
    <property type="entry name" value="L-ALA--D-GLU ENDOPEPTIDASE"/>
    <property type="match status" value="1"/>
</dbReference>
<dbReference type="PANTHER" id="PTHR21666">
    <property type="entry name" value="PEPTIDASE-RELATED"/>
    <property type="match status" value="1"/>
</dbReference>
<evidence type="ECO:0000259" key="3">
    <source>
        <dbReference type="Pfam" id="PF01551"/>
    </source>
</evidence>
<dbReference type="GO" id="GO:0004222">
    <property type="term" value="F:metalloendopeptidase activity"/>
    <property type="evidence" value="ECO:0007669"/>
    <property type="project" value="TreeGrafter"/>
</dbReference>
<evidence type="ECO:0000313" key="5">
    <source>
        <dbReference type="Proteomes" id="UP000527616"/>
    </source>
</evidence>
<dbReference type="Proteomes" id="UP000527616">
    <property type="component" value="Unassembled WGS sequence"/>
</dbReference>
<feature type="region of interest" description="Disordered" evidence="2">
    <location>
        <begin position="147"/>
        <end position="202"/>
    </location>
</feature>
<dbReference type="InterPro" id="IPR050570">
    <property type="entry name" value="Cell_wall_metabolism_enzyme"/>
</dbReference>
<dbReference type="RefSeq" id="WP_179445938.1">
    <property type="nucleotide sequence ID" value="NZ_JACBZS010000001.1"/>
</dbReference>
<sequence>MTVPSRSGYAIALVLLAVIGLTGAGLPPSAWPLDGPVVREFDPPAKDWQPGHRGLDLGARPGTTVSAAAAGRVSFVGRIAGRDVLVIDHGDVRTTYEPVRASVAVGDRVDLGDPVGELQAGHPCGAAAACLHWGLKRGEAYLDPRDLLGSDPARGDVRMLPGDARKRAEEAARARREQAQAGGGLGRPSPPGEHGFSMPVPGPVTSPFGMRVHPITGVRKLHDGTDWGAGCGTPIRAPYAGTVTTVTFTGAWGNRLILDHGMVDGRAVRTSYNHALGYTVRPGQRVAAGQVIGRVGSTGYSTGCHLHLQLWLDGGIVDPLSWF</sequence>
<gene>
    <name evidence="4" type="ORF">GGQ54_002772</name>
</gene>
<evidence type="ECO:0000313" key="4">
    <source>
        <dbReference type="EMBL" id="NYI72212.1"/>
    </source>
</evidence>
<feature type="compositionally biased region" description="Basic and acidic residues" evidence="2">
    <location>
        <begin position="147"/>
        <end position="178"/>
    </location>
</feature>
<dbReference type="AlphaFoldDB" id="A0A7Z0DB05"/>
<dbReference type="InterPro" id="IPR011055">
    <property type="entry name" value="Dup_hybrid_motif"/>
</dbReference>
<accession>A0A7Z0DB05</accession>
<dbReference type="CDD" id="cd12797">
    <property type="entry name" value="M23_peptidase"/>
    <property type="match status" value="2"/>
</dbReference>
<evidence type="ECO:0000256" key="2">
    <source>
        <dbReference type="SAM" id="MobiDB-lite"/>
    </source>
</evidence>
<dbReference type="SUPFAM" id="SSF51261">
    <property type="entry name" value="Duplicated hybrid motif"/>
    <property type="match status" value="2"/>
</dbReference>
<organism evidence="4 5">
    <name type="scientific">Naumannella cuiyingiana</name>
    <dbReference type="NCBI Taxonomy" id="1347891"/>
    <lineage>
        <taxon>Bacteria</taxon>
        <taxon>Bacillati</taxon>
        <taxon>Actinomycetota</taxon>
        <taxon>Actinomycetes</taxon>
        <taxon>Propionibacteriales</taxon>
        <taxon>Propionibacteriaceae</taxon>
        <taxon>Naumannella</taxon>
    </lineage>
</organism>
<proteinExistence type="predicted"/>
<dbReference type="Gene3D" id="2.70.70.10">
    <property type="entry name" value="Glucose Permease (Domain IIA)"/>
    <property type="match status" value="2"/>
</dbReference>
<protein>
    <submittedName>
        <fullName evidence="4">Murein DD-endopeptidase MepM/ murein hydrolase activator NlpD</fullName>
    </submittedName>
</protein>
<dbReference type="EMBL" id="JACBZS010000001">
    <property type="protein sequence ID" value="NYI72212.1"/>
    <property type="molecule type" value="Genomic_DNA"/>
</dbReference>
<keyword evidence="1" id="KW-0732">Signal</keyword>
<dbReference type="Pfam" id="PF01551">
    <property type="entry name" value="Peptidase_M23"/>
    <property type="match status" value="2"/>
</dbReference>
<evidence type="ECO:0000256" key="1">
    <source>
        <dbReference type="ARBA" id="ARBA00022729"/>
    </source>
</evidence>
<feature type="domain" description="M23ase beta-sheet core" evidence="3">
    <location>
        <begin position="221"/>
        <end position="319"/>
    </location>
</feature>
<feature type="domain" description="M23ase beta-sheet core" evidence="3">
    <location>
        <begin position="51"/>
        <end position="144"/>
    </location>
</feature>
<keyword evidence="4" id="KW-0378">Hydrolase</keyword>
<reference evidence="4 5" key="1">
    <citation type="submission" date="2020-07" db="EMBL/GenBank/DDBJ databases">
        <title>Sequencing the genomes of 1000 actinobacteria strains.</title>
        <authorList>
            <person name="Klenk H.-P."/>
        </authorList>
    </citation>
    <scope>NUCLEOTIDE SEQUENCE [LARGE SCALE GENOMIC DNA]</scope>
    <source>
        <strain evidence="4 5">DSM 103164</strain>
    </source>
</reference>
<name>A0A7Z0DB05_9ACTN</name>
<dbReference type="InterPro" id="IPR016047">
    <property type="entry name" value="M23ase_b-sheet_dom"/>
</dbReference>
<keyword evidence="5" id="KW-1185">Reference proteome</keyword>
<comment type="caution">
    <text evidence="4">The sequence shown here is derived from an EMBL/GenBank/DDBJ whole genome shotgun (WGS) entry which is preliminary data.</text>
</comment>